<reference evidence="2 3" key="1">
    <citation type="submission" date="2018-06" db="EMBL/GenBank/DDBJ databases">
        <title>Comparative genomics reveals the genomic features of Rhizophagus irregularis, R. cerebriforme, R. diaphanum and Gigaspora rosea, and their symbiotic lifestyle signature.</title>
        <authorList>
            <person name="Morin E."/>
            <person name="San Clemente H."/>
            <person name="Chen E.C.H."/>
            <person name="De La Providencia I."/>
            <person name="Hainaut M."/>
            <person name="Kuo A."/>
            <person name="Kohler A."/>
            <person name="Murat C."/>
            <person name="Tang N."/>
            <person name="Roy S."/>
            <person name="Loubradou J."/>
            <person name="Henrissat B."/>
            <person name="Grigoriev I.V."/>
            <person name="Corradi N."/>
            <person name="Roux C."/>
            <person name="Martin F.M."/>
        </authorList>
    </citation>
    <scope>NUCLEOTIDE SEQUENCE [LARGE SCALE GENOMIC DNA]</scope>
    <source>
        <strain evidence="2 3">DAOM 194757</strain>
    </source>
</reference>
<gene>
    <name evidence="2" type="ORF">C2G38_2081582</name>
</gene>
<evidence type="ECO:0000256" key="1">
    <source>
        <dbReference type="SAM" id="Phobius"/>
    </source>
</evidence>
<protein>
    <submittedName>
        <fullName evidence="2">Uncharacterized protein</fullName>
    </submittedName>
</protein>
<name>A0A397VJT4_9GLOM</name>
<keyword evidence="1" id="KW-0812">Transmembrane</keyword>
<keyword evidence="3" id="KW-1185">Reference proteome</keyword>
<evidence type="ECO:0000313" key="2">
    <source>
        <dbReference type="EMBL" id="RIB20153.1"/>
    </source>
</evidence>
<proteinExistence type="predicted"/>
<keyword evidence="1" id="KW-1133">Transmembrane helix</keyword>
<feature type="transmembrane region" description="Helical" evidence="1">
    <location>
        <begin position="6"/>
        <end position="22"/>
    </location>
</feature>
<keyword evidence="1" id="KW-0472">Membrane</keyword>
<dbReference type="Proteomes" id="UP000266673">
    <property type="component" value="Unassembled WGS sequence"/>
</dbReference>
<comment type="caution">
    <text evidence="2">The sequence shown here is derived from an EMBL/GenBank/DDBJ whole genome shotgun (WGS) entry which is preliminary data.</text>
</comment>
<feature type="transmembrane region" description="Helical" evidence="1">
    <location>
        <begin position="58"/>
        <end position="78"/>
    </location>
</feature>
<dbReference type="EMBL" id="QKWP01000434">
    <property type="protein sequence ID" value="RIB20153.1"/>
    <property type="molecule type" value="Genomic_DNA"/>
</dbReference>
<feature type="transmembrane region" description="Helical" evidence="1">
    <location>
        <begin position="29"/>
        <end position="52"/>
    </location>
</feature>
<organism evidence="2 3">
    <name type="scientific">Gigaspora rosea</name>
    <dbReference type="NCBI Taxonomy" id="44941"/>
    <lineage>
        <taxon>Eukaryota</taxon>
        <taxon>Fungi</taxon>
        <taxon>Fungi incertae sedis</taxon>
        <taxon>Mucoromycota</taxon>
        <taxon>Glomeromycotina</taxon>
        <taxon>Glomeromycetes</taxon>
        <taxon>Diversisporales</taxon>
        <taxon>Gigasporaceae</taxon>
        <taxon>Gigaspora</taxon>
    </lineage>
</organism>
<sequence>MAMSFVWLDLIFFLNILSFSIISSIRMCILCLVSTCTVYVSSFFISIVHLFLFNDLLFFLHPLYLLRFLFSLIQCIAIS</sequence>
<evidence type="ECO:0000313" key="3">
    <source>
        <dbReference type="Proteomes" id="UP000266673"/>
    </source>
</evidence>
<accession>A0A397VJT4</accession>
<dbReference type="AlphaFoldDB" id="A0A397VJT4"/>